<dbReference type="GO" id="GO:0031267">
    <property type="term" value="F:small GTPase binding"/>
    <property type="evidence" value="ECO:0007669"/>
    <property type="project" value="InterPro"/>
</dbReference>
<evidence type="ECO:0000256" key="5">
    <source>
        <dbReference type="ARBA" id="ARBA00022701"/>
    </source>
</evidence>
<keyword evidence="6" id="KW-0282">Flagellum</keyword>
<dbReference type="InterPro" id="IPR025593">
    <property type="entry name" value="GAS8_dom"/>
</dbReference>
<evidence type="ECO:0000256" key="11">
    <source>
        <dbReference type="SAM" id="Coils"/>
    </source>
</evidence>
<keyword evidence="4" id="KW-0963">Cytoplasm</keyword>
<comment type="similarity">
    <text evidence="3">Belongs to the DRC4 family.</text>
</comment>
<evidence type="ECO:0000256" key="7">
    <source>
        <dbReference type="ARBA" id="ARBA00023054"/>
    </source>
</evidence>
<sequence>MAALKEKLADAKVKRNLIQIEKDMIHDFYHNTRAEIKETEAQIKNFDTEMQKLEEAHRAEIKVYIQKVKHIEYEHQLNCNNVAGDAGTAQASMVEEKGFHEQQQKEMRNEKKNQKEDYDRDEMQNISEVEEKERELEISYKELAMTLDTTKKQLIANYEQKLEHLKEELDLRMKVEVHEIEERKNQHINDLMKNHQEAFKEMKEYYNDITRENLELIKMHKEKLVDIRAQIEANQKTVDHLKLKMEELKVPLANCMQDRDNLKKALATYDKDCMALRNAKARLEVLKLKVKEIKDQRKELEEKFLKVEKEKQDMYKKFEIAISQLRSRADYKNQILDEKLRVLQTELDRKEVQLQELVQRSGLDQRTVEDICKKMEEAIEAKNSILRNLKYSLAHATKAYNDAIRVYEAKLVEFGIPAEELGLELLDTNTSNMPAGLVAA</sequence>
<evidence type="ECO:0000259" key="13">
    <source>
        <dbReference type="Pfam" id="PF13851"/>
    </source>
</evidence>
<dbReference type="GO" id="GO:0031514">
    <property type="term" value="C:motile cilium"/>
    <property type="evidence" value="ECO:0007669"/>
    <property type="project" value="UniProtKB-SubCell"/>
</dbReference>
<evidence type="ECO:0000256" key="6">
    <source>
        <dbReference type="ARBA" id="ARBA00022846"/>
    </source>
</evidence>
<evidence type="ECO:0000256" key="8">
    <source>
        <dbReference type="ARBA" id="ARBA00023069"/>
    </source>
</evidence>
<dbReference type="GO" id="GO:0008017">
    <property type="term" value="F:microtubule binding"/>
    <property type="evidence" value="ECO:0007669"/>
    <property type="project" value="InterPro"/>
</dbReference>
<evidence type="ECO:0000256" key="2">
    <source>
        <dbReference type="ARBA" id="ARBA00004245"/>
    </source>
</evidence>
<evidence type="ECO:0000313" key="14">
    <source>
        <dbReference type="EMBL" id="TNV72934.1"/>
    </source>
</evidence>
<keyword evidence="10" id="KW-0966">Cell projection</keyword>
<dbReference type="OrthoDB" id="767661at2759"/>
<keyword evidence="8" id="KW-0969">Cilium</keyword>
<protein>
    <recommendedName>
        <fullName evidence="13">Growth arrest-specific protein 8 domain-containing protein</fullName>
    </recommendedName>
</protein>
<evidence type="ECO:0000256" key="4">
    <source>
        <dbReference type="ARBA" id="ARBA00022490"/>
    </source>
</evidence>
<feature type="coiled-coil region" evidence="11">
    <location>
        <begin position="259"/>
        <end position="360"/>
    </location>
</feature>
<dbReference type="AlphaFoldDB" id="A0A8J8SW67"/>
<name>A0A8J8SW67_HALGN</name>
<comment type="caution">
    <text evidence="14">The sequence shown here is derived from an EMBL/GenBank/DDBJ whole genome shotgun (WGS) entry which is preliminary data.</text>
</comment>
<keyword evidence="15" id="KW-1185">Reference proteome</keyword>
<reference evidence="14" key="1">
    <citation type="submission" date="2019-06" db="EMBL/GenBank/DDBJ databases">
        <authorList>
            <person name="Zheng W."/>
        </authorList>
    </citation>
    <scope>NUCLEOTIDE SEQUENCE</scope>
    <source>
        <strain evidence="14">QDHG01</strain>
    </source>
</reference>
<gene>
    <name evidence="14" type="ORF">FGO68_gene2404</name>
</gene>
<evidence type="ECO:0000256" key="3">
    <source>
        <dbReference type="ARBA" id="ARBA00009859"/>
    </source>
</evidence>
<dbReference type="GO" id="GO:0005794">
    <property type="term" value="C:Golgi apparatus"/>
    <property type="evidence" value="ECO:0007669"/>
    <property type="project" value="TreeGrafter"/>
</dbReference>
<dbReference type="PANTHER" id="PTHR31543">
    <property type="entry name" value="DYNEIN REGULATORY COMPLEX SUBUNIT 4"/>
    <property type="match status" value="1"/>
</dbReference>
<evidence type="ECO:0000313" key="15">
    <source>
        <dbReference type="Proteomes" id="UP000785679"/>
    </source>
</evidence>
<organism evidence="14 15">
    <name type="scientific">Halteria grandinella</name>
    <dbReference type="NCBI Taxonomy" id="5974"/>
    <lineage>
        <taxon>Eukaryota</taxon>
        <taxon>Sar</taxon>
        <taxon>Alveolata</taxon>
        <taxon>Ciliophora</taxon>
        <taxon>Intramacronucleata</taxon>
        <taxon>Spirotrichea</taxon>
        <taxon>Stichotrichia</taxon>
        <taxon>Sporadotrichida</taxon>
        <taxon>Halteriidae</taxon>
        <taxon>Halteria</taxon>
    </lineage>
</organism>
<proteinExistence type="inferred from homology"/>
<keyword evidence="7 11" id="KW-0175">Coiled coil</keyword>
<dbReference type="GO" id="GO:0048870">
    <property type="term" value="P:cell motility"/>
    <property type="evidence" value="ECO:0007669"/>
    <property type="project" value="InterPro"/>
</dbReference>
<feature type="coiled-coil region" evidence="11">
    <location>
        <begin position="1"/>
        <end position="56"/>
    </location>
</feature>
<dbReference type="Pfam" id="PF13851">
    <property type="entry name" value="GAS"/>
    <property type="match status" value="1"/>
</dbReference>
<dbReference type="InterPro" id="IPR039308">
    <property type="entry name" value="GAS8"/>
</dbReference>
<keyword evidence="9" id="KW-0206">Cytoskeleton</keyword>
<evidence type="ECO:0000256" key="1">
    <source>
        <dbReference type="ARBA" id="ARBA00004230"/>
    </source>
</evidence>
<evidence type="ECO:0000256" key="9">
    <source>
        <dbReference type="ARBA" id="ARBA00023212"/>
    </source>
</evidence>
<feature type="domain" description="Growth arrest-specific protein 8" evidence="13">
    <location>
        <begin position="190"/>
        <end position="389"/>
    </location>
</feature>
<feature type="region of interest" description="Disordered" evidence="12">
    <location>
        <begin position="96"/>
        <end position="122"/>
    </location>
</feature>
<dbReference type="PANTHER" id="PTHR31543:SF0">
    <property type="entry name" value="DYNEIN REGULATORY COMPLEX SUBUNIT 4"/>
    <property type="match status" value="1"/>
</dbReference>
<accession>A0A8J8SW67</accession>
<evidence type="ECO:0000256" key="10">
    <source>
        <dbReference type="ARBA" id="ARBA00023273"/>
    </source>
</evidence>
<dbReference type="EMBL" id="RRYP01020392">
    <property type="protein sequence ID" value="TNV72934.1"/>
    <property type="molecule type" value="Genomic_DNA"/>
</dbReference>
<comment type="subcellular location">
    <subcellularLocation>
        <location evidence="1">Cell projection</location>
        <location evidence="1">Cilium</location>
        <location evidence="1">Flagellum</location>
    </subcellularLocation>
    <subcellularLocation>
        <location evidence="2">Cytoplasm</location>
        <location evidence="2">Cytoskeleton</location>
    </subcellularLocation>
</comment>
<keyword evidence="5" id="KW-0493">Microtubule</keyword>
<evidence type="ECO:0000256" key="12">
    <source>
        <dbReference type="SAM" id="MobiDB-lite"/>
    </source>
</evidence>
<dbReference type="GO" id="GO:0005874">
    <property type="term" value="C:microtubule"/>
    <property type="evidence" value="ECO:0007669"/>
    <property type="project" value="UniProtKB-KW"/>
</dbReference>
<dbReference type="Proteomes" id="UP000785679">
    <property type="component" value="Unassembled WGS sequence"/>
</dbReference>